<dbReference type="Proteomes" id="UP000194435">
    <property type="component" value="Unassembled WGS sequence"/>
</dbReference>
<proteinExistence type="predicted"/>
<accession>A0A9X8SHW4</accession>
<sequence length="87" mass="10619">MKCVIFTYSIILLLKKYKDYKGKLFMKKKKEAYYVHVYTLRDKSTKSIKIEPWRSLKEEMNVLGLKDSDIFQIQMVWYDPNKEDKKK</sequence>
<protein>
    <submittedName>
        <fullName evidence="1">Uncharacterized protein</fullName>
    </submittedName>
</protein>
<evidence type="ECO:0000313" key="2">
    <source>
        <dbReference type="Proteomes" id="UP000194435"/>
    </source>
</evidence>
<gene>
    <name evidence="1" type="ORF">BACERE00221_03623</name>
</gene>
<reference evidence="1 2" key="1">
    <citation type="submission" date="2017-04" db="EMBL/GenBank/DDBJ databases">
        <authorList>
            <person name="Criscuolo A."/>
        </authorList>
    </citation>
    <scope>NUCLEOTIDE SEQUENCE [LARGE SCALE GENOMIC DNA]</scope>
    <source>
        <strain evidence="1">16-00221</strain>
    </source>
</reference>
<organism evidence="1 2">
    <name type="scientific">Bacillus paranthracis</name>
    <dbReference type="NCBI Taxonomy" id="2026186"/>
    <lineage>
        <taxon>Bacteria</taxon>
        <taxon>Bacillati</taxon>
        <taxon>Bacillota</taxon>
        <taxon>Bacilli</taxon>
        <taxon>Bacillales</taxon>
        <taxon>Bacillaceae</taxon>
        <taxon>Bacillus</taxon>
        <taxon>Bacillus cereus group</taxon>
    </lineage>
</organism>
<dbReference type="EMBL" id="FWZC01000055">
    <property type="protein sequence ID" value="SME27672.1"/>
    <property type="molecule type" value="Genomic_DNA"/>
</dbReference>
<comment type="caution">
    <text evidence="1">The sequence shown here is derived from an EMBL/GenBank/DDBJ whole genome shotgun (WGS) entry which is preliminary data.</text>
</comment>
<dbReference type="AlphaFoldDB" id="A0A9X8SHW4"/>
<evidence type="ECO:0000313" key="1">
    <source>
        <dbReference type="EMBL" id="SME27672.1"/>
    </source>
</evidence>
<name>A0A9X8SHW4_9BACI</name>